<dbReference type="Proteomes" id="UP001140949">
    <property type="component" value="Unassembled WGS sequence"/>
</dbReference>
<sequence>MEKDRKVRSDCVNASNPFHVCAEYCSGGGHKPSSQARPGGGRSPAVQNGEKTNGGGERRHVDPTCPNASNPFHQCSDYCKGKTPGAAKKRTEVGRAVVAAYNGERSKEVGEGRHVDPSCVNASNPFHQCGEYCAQKTNRGGKAAPNGEVSKVEGTKLEGSNVDRESKLEGNNVDKERNVDPQCLNTSDPSNQHAEYGSGRSTGRTSLTKTNALGTLLAAESAEESKERLSFRADGKADPSCKNASNPFHVCAEYCSQRSNDTGRVDKGKSVIANGSRSPKHAVQRRAVDPRCVNAANPFHVCAEYCFERIREEYS</sequence>
<keyword evidence="9" id="KW-1185">Reference proteome</keyword>
<dbReference type="EMBL" id="JANAVB010024999">
    <property type="protein sequence ID" value="KAJ6821353.1"/>
    <property type="molecule type" value="Genomic_DNA"/>
</dbReference>
<evidence type="ECO:0000256" key="1">
    <source>
        <dbReference type="ARBA" id="ARBA00004123"/>
    </source>
</evidence>
<keyword evidence="3" id="KW-0507">mRNA processing</keyword>
<protein>
    <submittedName>
        <fullName evidence="8">Uncharacterized protein</fullName>
    </submittedName>
</protein>
<keyword evidence="6" id="KW-0539">Nucleus</keyword>
<dbReference type="AlphaFoldDB" id="A0AAX6FYR9"/>
<dbReference type="GO" id="GO:0000974">
    <property type="term" value="C:Prp19 complex"/>
    <property type="evidence" value="ECO:0007669"/>
    <property type="project" value="TreeGrafter"/>
</dbReference>
<dbReference type="PANTHER" id="PTHR13264:SF6">
    <property type="entry name" value="OS06G0711100 PROTEIN"/>
    <property type="match status" value="1"/>
</dbReference>
<comment type="similarity">
    <text evidence="2">Belongs to the SYF2 family.</text>
</comment>
<dbReference type="GO" id="GO:0071014">
    <property type="term" value="C:post-mRNA release spliceosomal complex"/>
    <property type="evidence" value="ECO:0007669"/>
    <property type="project" value="TreeGrafter"/>
</dbReference>
<comment type="caution">
    <text evidence="8">The sequence shown here is derived from an EMBL/GenBank/DDBJ whole genome shotgun (WGS) entry which is preliminary data.</text>
</comment>
<dbReference type="InterPro" id="IPR013260">
    <property type="entry name" value="mRNA_splic_SYF2"/>
</dbReference>
<feature type="compositionally biased region" description="Basic and acidic residues" evidence="7">
    <location>
        <begin position="150"/>
        <end position="179"/>
    </location>
</feature>
<evidence type="ECO:0000256" key="6">
    <source>
        <dbReference type="ARBA" id="ARBA00023242"/>
    </source>
</evidence>
<name>A0AAX6FYR9_IRIPA</name>
<feature type="region of interest" description="Disordered" evidence="7">
    <location>
        <begin position="30"/>
        <end position="76"/>
    </location>
</feature>
<comment type="subcellular location">
    <subcellularLocation>
        <location evidence="1">Nucleus</location>
    </subcellularLocation>
</comment>
<evidence type="ECO:0000256" key="2">
    <source>
        <dbReference type="ARBA" id="ARBA00010028"/>
    </source>
</evidence>
<feature type="region of interest" description="Disordered" evidence="7">
    <location>
        <begin position="136"/>
        <end position="207"/>
    </location>
</feature>
<keyword evidence="5" id="KW-0508">mRNA splicing</keyword>
<evidence type="ECO:0000256" key="3">
    <source>
        <dbReference type="ARBA" id="ARBA00022664"/>
    </source>
</evidence>
<gene>
    <name evidence="8" type="ORF">M6B38_392920</name>
</gene>
<dbReference type="GO" id="GO:0006397">
    <property type="term" value="P:mRNA processing"/>
    <property type="evidence" value="ECO:0007669"/>
    <property type="project" value="UniProtKB-KW"/>
</dbReference>
<organism evidence="8 9">
    <name type="scientific">Iris pallida</name>
    <name type="common">Sweet iris</name>
    <dbReference type="NCBI Taxonomy" id="29817"/>
    <lineage>
        <taxon>Eukaryota</taxon>
        <taxon>Viridiplantae</taxon>
        <taxon>Streptophyta</taxon>
        <taxon>Embryophyta</taxon>
        <taxon>Tracheophyta</taxon>
        <taxon>Spermatophyta</taxon>
        <taxon>Magnoliopsida</taxon>
        <taxon>Liliopsida</taxon>
        <taxon>Asparagales</taxon>
        <taxon>Iridaceae</taxon>
        <taxon>Iridoideae</taxon>
        <taxon>Irideae</taxon>
        <taxon>Iris</taxon>
    </lineage>
</organism>
<dbReference type="PANTHER" id="PTHR13264">
    <property type="entry name" value="GCIP-INTERACTING PROTEIN P29"/>
    <property type="match status" value="1"/>
</dbReference>
<evidence type="ECO:0000313" key="9">
    <source>
        <dbReference type="Proteomes" id="UP001140949"/>
    </source>
</evidence>
<evidence type="ECO:0000256" key="7">
    <source>
        <dbReference type="SAM" id="MobiDB-lite"/>
    </source>
</evidence>
<reference evidence="8" key="1">
    <citation type="journal article" date="2023" name="GigaByte">
        <title>Genome assembly of the bearded iris, Iris pallida Lam.</title>
        <authorList>
            <person name="Bruccoleri R.E."/>
            <person name="Oakeley E.J."/>
            <person name="Faust A.M.E."/>
            <person name="Altorfer M."/>
            <person name="Dessus-Babus S."/>
            <person name="Burckhardt D."/>
            <person name="Oertli M."/>
            <person name="Naumann U."/>
            <person name="Petersen F."/>
            <person name="Wong J."/>
        </authorList>
    </citation>
    <scope>NUCLEOTIDE SEQUENCE</scope>
    <source>
        <strain evidence="8">GSM-AAB239-AS_SAM_17_03QT</strain>
    </source>
</reference>
<evidence type="ECO:0000313" key="8">
    <source>
        <dbReference type="EMBL" id="KAJ6821353.1"/>
    </source>
</evidence>
<feature type="compositionally biased region" description="Polar residues" evidence="7">
    <location>
        <begin position="183"/>
        <end position="207"/>
    </location>
</feature>
<evidence type="ECO:0000256" key="4">
    <source>
        <dbReference type="ARBA" id="ARBA00022728"/>
    </source>
</evidence>
<reference evidence="8" key="2">
    <citation type="submission" date="2023-04" db="EMBL/GenBank/DDBJ databases">
        <authorList>
            <person name="Bruccoleri R.E."/>
            <person name="Oakeley E.J."/>
            <person name="Faust A.-M."/>
            <person name="Dessus-Babus S."/>
            <person name="Altorfer M."/>
            <person name="Burckhardt D."/>
            <person name="Oertli M."/>
            <person name="Naumann U."/>
            <person name="Petersen F."/>
            <person name="Wong J."/>
        </authorList>
    </citation>
    <scope>NUCLEOTIDE SEQUENCE</scope>
    <source>
        <strain evidence="8">GSM-AAB239-AS_SAM_17_03QT</strain>
        <tissue evidence="8">Leaf</tissue>
    </source>
</reference>
<dbReference type="GO" id="GO:0071013">
    <property type="term" value="C:catalytic step 2 spliceosome"/>
    <property type="evidence" value="ECO:0007669"/>
    <property type="project" value="TreeGrafter"/>
</dbReference>
<evidence type="ECO:0000256" key="5">
    <source>
        <dbReference type="ARBA" id="ARBA00023187"/>
    </source>
</evidence>
<keyword evidence="4" id="KW-0747">Spliceosome</keyword>
<proteinExistence type="inferred from homology"/>
<dbReference type="GO" id="GO:0008380">
    <property type="term" value="P:RNA splicing"/>
    <property type="evidence" value="ECO:0007669"/>
    <property type="project" value="UniProtKB-KW"/>
</dbReference>
<accession>A0AAX6FYR9</accession>